<gene>
    <name evidence="8" type="ORF">SLS63_001184</name>
</gene>
<name>A0ABR1PPI0_DIAER</name>
<comment type="subcellular location">
    <subcellularLocation>
        <location evidence="1">Membrane</location>
        <topology evidence="1">Multi-pass membrane protein</topology>
    </subcellularLocation>
</comment>
<keyword evidence="9" id="KW-1185">Reference proteome</keyword>
<evidence type="ECO:0000313" key="9">
    <source>
        <dbReference type="Proteomes" id="UP001430848"/>
    </source>
</evidence>
<evidence type="ECO:0000256" key="5">
    <source>
        <dbReference type="ARBA" id="ARBA00038359"/>
    </source>
</evidence>
<evidence type="ECO:0000256" key="2">
    <source>
        <dbReference type="ARBA" id="ARBA00022692"/>
    </source>
</evidence>
<feature type="transmembrane region" description="Helical" evidence="6">
    <location>
        <begin position="31"/>
        <end position="50"/>
    </location>
</feature>
<feature type="transmembrane region" description="Helical" evidence="6">
    <location>
        <begin position="6"/>
        <end position="24"/>
    </location>
</feature>
<dbReference type="InterPro" id="IPR049326">
    <property type="entry name" value="Rhodopsin_dom_fungi"/>
</dbReference>
<feature type="domain" description="Rhodopsin" evidence="7">
    <location>
        <begin position="2"/>
        <end position="100"/>
    </location>
</feature>
<evidence type="ECO:0000256" key="6">
    <source>
        <dbReference type="SAM" id="Phobius"/>
    </source>
</evidence>
<dbReference type="PANTHER" id="PTHR33048">
    <property type="entry name" value="PTH11-LIKE INTEGRAL MEMBRANE PROTEIN (AFU_ORTHOLOGUE AFUA_5G11245)"/>
    <property type="match status" value="1"/>
</dbReference>
<evidence type="ECO:0000313" key="8">
    <source>
        <dbReference type="EMBL" id="KAK7741627.1"/>
    </source>
</evidence>
<keyword evidence="3 6" id="KW-1133">Transmembrane helix</keyword>
<reference evidence="8 9" key="1">
    <citation type="submission" date="2024-02" db="EMBL/GenBank/DDBJ databases">
        <title>De novo assembly and annotation of 12 fungi associated with fruit tree decline syndrome in Ontario, Canada.</title>
        <authorList>
            <person name="Sulman M."/>
            <person name="Ellouze W."/>
            <person name="Ilyukhin E."/>
        </authorList>
    </citation>
    <scope>NUCLEOTIDE SEQUENCE [LARGE SCALE GENOMIC DNA]</scope>
    <source>
        <strain evidence="8 9">M169</strain>
    </source>
</reference>
<proteinExistence type="inferred from homology"/>
<comment type="similarity">
    <text evidence="5">Belongs to the SAT4 family.</text>
</comment>
<dbReference type="Pfam" id="PF20684">
    <property type="entry name" value="Fung_rhodopsin"/>
    <property type="match status" value="1"/>
</dbReference>
<feature type="transmembrane region" description="Helical" evidence="6">
    <location>
        <begin position="77"/>
        <end position="99"/>
    </location>
</feature>
<dbReference type="PANTHER" id="PTHR33048:SF47">
    <property type="entry name" value="INTEGRAL MEMBRANE PROTEIN-RELATED"/>
    <property type="match status" value="1"/>
</dbReference>
<evidence type="ECO:0000259" key="7">
    <source>
        <dbReference type="Pfam" id="PF20684"/>
    </source>
</evidence>
<evidence type="ECO:0000256" key="4">
    <source>
        <dbReference type="ARBA" id="ARBA00023136"/>
    </source>
</evidence>
<keyword evidence="2 6" id="KW-0812">Transmembrane</keyword>
<comment type="caution">
    <text evidence="8">The sequence shown here is derived from an EMBL/GenBank/DDBJ whole genome shotgun (WGS) entry which is preliminary data.</text>
</comment>
<evidence type="ECO:0000256" key="3">
    <source>
        <dbReference type="ARBA" id="ARBA00022989"/>
    </source>
</evidence>
<dbReference type="Proteomes" id="UP001430848">
    <property type="component" value="Unassembled WGS sequence"/>
</dbReference>
<sequence>MTAVLDIVPDLAILCFPAYILWTVKITLRKEIVLSVVFGMVGFSIVVAIVRGSMFNGGSPYSGANEDIHMNATWLTFWFYVEFTVSYMVACIISFRTLFVRNEQLSDERHAVHMRQQSEERRRQGLNKRMRMLRDSVLDTCRSLEGHWDDPNESLSRTVRLPKPPSGGLIVDFSTDAGSSLDQRFSKESSNESQV</sequence>
<dbReference type="EMBL" id="JAKNSF020000002">
    <property type="protein sequence ID" value="KAK7741627.1"/>
    <property type="molecule type" value="Genomic_DNA"/>
</dbReference>
<protein>
    <recommendedName>
        <fullName evidence="7">Rhodopsin domain-containing protein</fullName>
    </recommendedName>
</protein>
<keyword evidence="4 6" id="KW-0472">Membrane</keyword>
<evidence type="ECO:0000256" key="1">
    <source>
        <dbReference type="ARBA" id="ARBA00004141"/>
    </source>
</evidence>
<accession>A0ABR1PPI0</accession>
<organism evidence="8 9">
    <name type="scientific">Diaporthe eres</name>
    <name type="common">Phomopsis oblonga</name>
    <dbReference type="NCBI Taxonomy" id="83184"/>
    <lineage>
        <taxon>Eukaryota</taxon>
        <taxon>Fungi</taxon>
        <taxon>Dikarya</taxon>
        <taxon>Ascomycota</taxon>
        <taxon>Pezizomycotina</taxon>
        <taxon>Sordariomycetes</taxon>
        <taxon>Sordariomycetidae</taxon>
        <taxon>Diaporthales</taxon>
        <taxon>Diaporthaceae</taxon>
        <taxon>Diaporthe</taxon>
        <taxon>Diaporthe eres species complex</taxon>
    </lineage>
</organism>
<dbReference type="InterPro" id="IPR052337">
    <property type="entry name" value="SAT4-like"/>
</dbReference>